<evidence type="ECO:0000313" key="3">
    <source>
        <dbReference type="Proteomes" id="UP001266305"/>
    </source>
</evidence>
<feature type="compositionally biased region" description="Basic and acidic residues" evidence="1">
    <location>
        <begin position="15"/>
        <end position="26"/>
    </location>
</feature>
<feature type="region of interest" description="Disordered" evidence="1">
    <location>
        <begin position="15"/>
        <end position="42"/>
    </location>
</feature>
<dbReference type="Proteomes" id="UP001266305">
    <property type="component" value="Unassembled WGS sequence"/>
</dbReference>
<organism evidence="2 3">
    <name type="scientific">Saguinus oedipus</name>
    <name type="common">Cotton-top tamarin</name>
    <name type="synonym">Oedipomidas oedipus</name>
    <dbReference type="NCBI Taxonomy" id="9490"/>
    <lineage>
        <taxon>Eukaryota</taxon>
        <taxon>Metazoa</taxon>
        <taxon>Chordata</taxon>
        <taxon>Craniata</taxon>
        <taxon>Vertebrata</taxon>
        <taxon>Euteleostomi</taxon>
        <taxon>Mammalia</taxon>
        <taxon>Eutheria</taxon>
        <taxon>Euarchontoglires</taxon>
        <taxon>Primates</taxon>
        <taxon>Haplorrhini</taxon>
        <taxon>Platyrrhini</taxon>
        <taxon>Cebidae</taxon>
        <taxon>Callitrichinae</taxon>
        <taxon>Saguinus</taxon>
    </lineage>
</organism>
<gene>
    <name evidence="2" type="ORF">P7K49_020767</name>
</gene>
<comment type="caution">
    <text evidence="2">The sequence shown here is derived from an EMBL/GenBank/DDBJ whole genome shotgun (WGS) entry which is preliminary data.</text>
</comment>
<keyword evidence="3" id="KW-1185">Reference proteome</keyword>
<sequence length="104" mass="12164">MEHLFREVDLENLHDQWGTKEREKPGMKPGSGDWLPGRNANTQFTDPRMKVGLNFSTTYIELKYLQDDLYGQLAISSEYQERDLLRRSVYDLKIIRLEAIGNDS</sequence>
<evidence type="ECO:0000313" key="2">
    <source>
        <dbReference type="EMBL" id="KAK2099419.1"/>
    </source>
</evidence>
<proteinExistence type="predicted"/>
<accession>A0ABQ9UQP9</accession>
<evidence type="ECO:0000256" key="1">
    <source>
        <dbReference type="SAM" id="MobiDB-lite"/>
    </source>
</evidence>
<reference evidence="2 3" key="1">
    <citation type="submission" date="2023-05" db="EMBL/GenBank/DDBJ databases">
        <title>B98-5 Cell Line De Novo Hybrid Assembly: An Optical Mapping Approach.</title>
        <authorList>
            <person name="Kananen K."/>
            <person name="Auerbach J.A."/>
            <person name="Kautto E."/>
            <person name="Blachly J.S."/>
        </authorList>
    </citation>
    <scope>NUCLEOTIDE SEQUENCE [LARGE SCALE GENOMIC DNA]</scope>
    <source>
        <strain evidence="2">B95-8</strain>
        <tissue evidence="2">Cell line</tissue>
    </source>
</reference>
<protein>
    <submittedName>
        <fullName evidence="2">Uncharacterized protein</fullName>
    </submittedName>
</protein>
<name>A0ABQ9UQP9_SAGOE</name>
<dbReference type="EMBL" id="JASSZA010000010">
    <property type="protein sequence ID" value="KAK2099419.1"/>
    <property type="molecule type" value="Genomic_DNA"/>
</dbReference>